<evidence type="ECO:0000313" key="2">
    <source>
        <dbReference type="EMBL" id="MET3870059.1"/>
    </source>
</evidence>
<name>A0ABV2NU35_9HYPH</name>
<feature type="region of interest" description="Disordered" evidence="1">
    <location>
        <begin position="45"/>
        <end position="70"/>
    </location>
</feature>
<proteinExistence type="predicted"/>
<dbReference type="RefSeq" id="WP_209651171.1">
    <property type="nucleotide sequence ID" value="NZ_JBEPNV010000005.1"/>
</dbReference>
<evidence type="ECO:0000313" key="3">
    <source>
        <dbReference type="Proteomes" id="UP001549119"/>
    </source>
</evidence>
<dbReference type="Proteomes" id="UP001549119">
    <property type="component" value="Unassembled WGS sequence"/>
</dbReference>
<sequence>MLTSMLRPGCFGFALAYRAEAAECISCPFAAECAQVGAEQLTRRRAELGIKPKEPRAQRPPRPRGPTEAHATGVLTEGLPKKVEELIGRIERAGISVTAALSRGENPFTTSPAFLRVTCHLLLHMKAGIDRATLKTAFMRKLEWSEGTAAAHATQAFQALTALGAAIEQNGRLTLRTE</sequence>
<evidence type="ECO:0000256" key="1">
    <source>
        <dbReference type="SAM" id="MobiDB-lite"/>
    </source>
</evidence>
<dbReference type="EMBL" id="JBEPNW010000008">
    <property type="protein sequence ID" value="MET3870059.1"/>
    <property type="molecule type" value="Genomic_DNA"/>
</dbReference>
<reference evidence="2 3" key="1">
    <citation type="submission" date="2024-06" db="EMBL/GenBank/DDBJ databases">
        <title>Genomics of switchgrass bacterial isolates.</title>
        <authorList>
            <person name="Shade A."/>
        </authorList>
    </citation>
    <scope>NUCLEOTIDE SEQUENCE [LARGE SCALE GENOMIC DNA]</scope>
    <source>
        <strain evidence="2 3">PvP084</strain>
    </source>
</reference>
<protein>
    <submittedName>
        <fullName evidence="2">Heme oxygenase</fullName>
    </submittedName>
</protein>
<feature type="compositionally biased region" description="Basic and acidic residues" evidence="1">
    <location>
        <begin position="45"/>
        <end position="57"/>
    </location>
</feature>
<gene>
    <name evidence="2" type="ORF">ABIC20_007444</name>
</gene>
<keyword evidence="3" id="KW-1185">Reference proteome</keyword>
<organism evidence="2 3">
    <name type="scientific">Methylobacterium radiotolerans</name>
    <dbReference type="NCBI Taxonomy" id="31998"/>
    <lineage>
        <taxon>Bacteria</taxon>
        <taxon>Pseudomonadati</taxon>
        <taxon>Pseudomonadota</taxon>
        <taxon>Alphaproteobacteria</taxon>
        <taxon>Hyphomicrobiales</taxon>
        <taxon>Methylobacteriaceae</taxon>
        <taxon>Methylobacterium</taxon>
    </lineage>
</organism>
<comment type="caution">
    <text evidence="2">The sequence shown here is derived from an EMBL/GenBank/DDBJ whole genome shotgun (WGS) entry which is preliminary data.</text>
</comment>
<accession>A0ABV2NU35</accession>